<proteinExistence type="predicted"/>
<evidence type="ECO:0000313" key="7">
    <source>
        <dbReference type="EMBL" id="VAW48509.1"/>
    </source>
</evidence>
<gene>
    <name evidence="7" type="ORF">MNBD_GAMMA04-1732</name>
</gene>
<protein>
    <recommendedName>
        <fullName evidence="6">TMEM205-like domain-containing protein</fullName>
    </recommendedName>
</protein>
<evidence type="ECO:0000259" key="6">
    <source>
        <dbReference type="Pfam" id="PF13664"/>
    </source>
</evidence>
<evidence type="ECO:0000256" key="3">
    <source>
        <dbReference type="ARBA" id="ARBA00022989"/>
    </source>
</evidence>
<name>A0A3B0WGH7_9ZZZZ</name>
<evidence type="ECO:0000256" key="5">
    <source>
        <dbReference type="SAM" id="Phobius"/>
    </source>
</evidence>
<feature type="domain" description="TMEM205-like" evidence="6">
    <location>
        <begin position="25"/>
        <end position="107"/>
    </location>
</feature>
<dbReference type="EMBL" id="UOFB01000269">
    <property type="protein sequence ID" value="VAW48509.1"/>
    <property type="molecule type" value="Genomic_DNA"/>
</dbReference>
<reference evidence="7" key="1">
    <citation type="submission" date="2018-06" db="EMBL/GenBank/DDBJ databases">
        <authorList>
            <person name="Zhirakovskaya E."/>
        </authorList>
    </citation>
    <scope>NUCLEOTIDE SEQUENCE</scope>
</reference>
<evidence type="ECO:0000256" key="1">
    <source>
        <dbReference type="ARBA" id="ARBA00004370"/>
    </source>
</evidence>
<keyword evidence="4 5" id="KW-0472">Membrane</keyword>
<evidence type="ECO:0000256" key="4">
    <source>
        <dbReference type="ARBA" id="ARBA00023136"/>
    </source>
</evidence>
<accession>A0A3B0WGH7</accession>
<keyword evidence="3 5" id="KW-1133">Transmembrane helix</keyword>
<feature type="transmembrane region" description="Helical" evidence="5">
    <location>
        <begin position="83"/>
        <end position="102"/>
    </location>
</feature>
<comment type="subcellular location">
    <subcellularLocation>
        <location evidence="1">Membrane</location>
    </subcellularLocation>
</comment>
<sequence>MLLKASSRVDRVASLIIFSMVILWLTVGYFVAPVLFSELPAKLAGEVAGQLFSFSSLTLLVTLIMVLGVYIGIEQSIRSVKSLVMGLFFVCLLRFWIAPWMVEIKEAYPQGLQRSSADWENFSTLHGVYQLFFLVVIILLLFWSFKKQR</sequence>
<keyword evidence="2 5" id="KW-0812">Transmembrane</keyword>
<feature type="transmembrane region" description="Helical" evidence="5">
    <location>
        <begin position="12"/>
        <end position="31"/>
    </location>
</feature>
<feature type="transmembrane region" description="Helical" evidence="5">
    <location>
        <begin position="51"/>
        <end position="71"/>
    </location>
</feature>
<evidence type="ECO:0000256" key="2">
    <source>
        <dbReference type="ARBA" id="ARBA00022692"/>
    </source>
</evidence>
<dbReference type="Pfam" id="PF13664">
    <property type="entry name" value="DUF4149"/>
    <property type="match status" value="1"/>
</dbReference>
<feature type="transmembrane region" description="Helical" evidence="5">
    <location>
        <begin position="122"/>
        <end position="143"/>
    </location>
</feature>
<dbReference type="InterPro" id="IPR025423">
    <property type="entry name" value="TMEM205-like"/>
</dbReference>
<dbReference type="GO" id="GO:0016020">
    <property type="term" value="C:membrane"/>
    <property type="evidence" value="ECO:0007669"/>
    <property type="project" value="UniProtKB-SubCell"/>
</dbReference>
<dbReference type="AlphaFoldDB" id="A0A3B0WGH7"/>
<organism evidence="7">
    <name type="scientific">hydrothermal vent metagenome</name>
    <dbReference type="NCBI Taxonomy" id="652676"/>
    <lineage>
        <taxon>unclassified sequences</taxon>
        <taxon>metagenomes</taxon>
        <taxon>ecological metagenomes</taxon>
    </lineage>
</organism>